<keyword evidence="4" id="KW-1185">Reference proteome</keyword>
<evidence type="ECO:0000313" key="3">
    <source>
        <dbReference type="EMBL" id="TNN76842.1"/>
    </source>
</evidence>
<feature type="domain" description="PID" evidence="2">
    <location>
        <begin position="17"/>
        <end position="43"/>
    </location>
</feature>
<evidence type="ECO:0000313" key="4">
    <source>
        <dbReference type="Proteomes" id="UP000314294"/>
    </source>
</evidence>
<gene>
    <name evidence="3" type="primary">Nos1ap_0</name>
    <name evidence="3" type="ORF">EYF80_012895</name>
</gene>
<evidence type="ECO:0000259" key="2">
    <source>
        <dbReference type="Pfam" id="PF00640"/>
    </source>
</evidence>
<dbReference type="Pfam" id="PF00640">
    <property type="entry name" value="PID"/>
    <property type="match status" value="1"/>
</dbReference>
<dbReference type="InterPro" id="IPR006020">
    <property type="entry name" value="PTB/PI_dom"/>
</dbReference>
<dbReference type="Gene3D" id="2.30.29.30">
    <property type="entry name" value="Pleckstrin-homology domain (PH domain)/Phosphotyrosine-binding domain (PTB)"/>
    <property type="match status" value="1"/>
</dbReference>
<evidence type="ECO:0000256" key="1">
    <source>
        <dbReference type="SAM" id="MobiDB-lite"/>
    </source>
</evidence>
<dbReference type="InterPro" id="IPR011993">
    <property type="entry name" value="PH-like_dom_sf"/>
</dbReference>
<dbReference type="EMBL" id="SRLO01000089">
    <property type="protein sequence ID" value="TNN76842.1"/>
    <property type="molecule type" value="Genomic_DNA"/>
</dbReference>
<accession>A0A4Z2IHP2</accession>
<protein>
    <submittedName>
        <fullName evidence="3">Carboxyl-terminal PDZ ligand of neuronal nitric oxide synthase protein</fullName>
    </submittedName>
</protein>
<feature type="region of interest" description="Disordered" evidence="1">
    <location>
        <begin position="45"/>
        <end position="70"/>
    </location>
</feature>
<proteinExistence type="predicted"/>
<sequence>MSRAALTVEKSSAPLEFCCESQAMRIVRTVGQAFEVCHKLSLHHTQHNGQEDGDKNGSDSSATGTFSSTKQGVCHRRVLRVLMGEALLSPRLCNAALIN</sequence>
<dbReference type="OrthoDB" id="10030336at2759"/>
<dbReference type="SUPFAM" id="SSF50729">
    <property type="entry name" value="PH domain-like"/>
    <property type="match status" value="1"/>
</dbReference>
<dbReference type="AlphaFoldDB" id="A0A4Z2IHP2"/>
<comment type="caution">
    <text evidence="3">The sequence shown here is derived from an EMBL/GenBank/DDBJ whole genome shotgun (WGS) entry which is preliminary data.</text>
</comment>
<reference evidence="3 4" key="1">
    <citation type="submission" date="2019-03" db="EMBL/GenBank/DDBJ databases">
        <title>First draft genome of Liparis tanakae, snailfish: a comprehensive survey of snailfish specific genes.</title>
        <authorList>
            <person name="Kim W."/>
            <person name="Song I."/>
            <person name="Jeong J.-H."/>
            <person name="Kim D."/>
            <person name="Kim S."/>
            <person name="Ryu S."/>
            <person name="Song J.Y."/>
            <person name="Lee S.K."/>
        </authorList>
    </citation>
    <scope>NUCLEOTIDE SEQUENCE [LARGE SCALE GENOMIC DNA]</scope>
    <source>
        <tissue evidence="3">Muscle</tissue>
    </source>
</reference>
<feature type="compositionally biased region" description="Polar residues" evidence="1">
    <location>
        <begin position="58"/>
        <end position="70"/>
    </location>
</feature>
<organism evidence="3 4">
    <name type="scientific">Liparis tanakae</name>
    <name type="common">Tanaka's snailfish</name>
    <dbReference type="NCBI Taxonomy" id="230148"/>
    <lineage>
        <taxon>Eukaryota</taxon>
        <taxon>Metazoa</taxon>
        <taxon>Chordata</taxon>
        <taxon>Craniata</taxon>
        <taxon>Vertebrata</taxon>
        <taxon>Euteleostomi</taxon>
        <taxon>Actinopterygii</taxon>
        <taxon>Neopterygii</taxon>
        <taxon>Teleostei</taxon>
        <taxon>Neoteleostei</taxon>
        <taxon>Acanthomorphata</taxon>
        <taxon>Eupercaria</taxon>
        <taxon>Perciformes</taxon>
        <taxon>Cottioidei</taxon>
        <taxon>Cottales</taxon>
        <taxon>Liparidae</taxon>
        <taxon>Liparis</taxon>
    </lineage>
</organism>
<name>A0A4Z2IHP2_9TELE</name>
<dbReference type="Proteomes" id="UP000314294">
    <property type="component" value="Unassembled WGS sequence"/>
</dbReference>